<evidence type="ECO:0000313" key="7">
    <source>
        <dbReference type="WBParaSite" id="PSAMB.scaffold445size50797.g5878.t1"/>
    </source>
</evidence>
<keyword evidence="4" id="KW-0378">Hydrolase</keyword>
<evidence type="ECO:0000313" key="6">
    <source>
        <dbReference type="Proteomes" id="UP000887566"/>
    </source>
</evidence>
<dbReference type="PANTHER" id="PTHR11963:SF48">
    <property type="entry name" value="DIPEPTIDASE B, ISOFORM A"/>
    <property type="match status" value="1"/>
</dbReference>
<evidence type="ECO:0000256" key="2">
    <source>
        <dbReference type="ARBA" id="ARBA00022438"/>
    </source>
</evidence>
<dbReference type="Pfam" id="PF00883">
    <property type="entry name" value="Peptidase_M17"/>
    <property type="match status" value="1"/>
</dbReference>
<dbReference type="PRINTS" id="PR00481">
    <property type="entry name" value="LAMNOPPTDASE"/>
</dbReference>
<accession>A0A914WL62</accession>
<keyword evidence="2" id="KW-0031">Aminopeptidase</keyword>
<dbReference type="InterPro" id="IPR011356">
    <property type="entry name" value="Leucine_aapep/pepB"/>
</dbReference>
<sequence length="520" mass="56020">MAERFLPCPLVPATSIEDTSFDGVIIVTHCAKALTTTKQLQPIAEPISAYLQLNEGVKSAGNASVVAVPNSIVPSGRVVLSCTGPVTRDYDDVRRFSDAAKCAIKTAIKAGIKSPLLVTIPHEKYANAELVSILGALHALFVPLNVREEDNKPKAAKLGVLALGTDGKKLIELASGLEAGSCVARDIGDSDPERMAPPRVADYVVEAFKGGNVKVEVEADQAVIKKEYPLMAAVNRAANCVPEHQARLIWLEYIPEGPIEETLMLVGKGVTIDTGGIDLKVGGSMFGMSRDKYGSAGVAGIFKVLDILRPKGLKVVGYMCMVRNSIGSHGYTCDEIIKSRSGKRIRIYNTDAEGRITMLDPLTRMREMAKNEVNPHLMTMATLTGHAAIAMGMYPAVMDNGPALKSRCCYTLQEAAHEYGQPVEISRYRHEDFDFHRGESEAEDLRQGNTKPSVQTLRGHQCPAAFMLMGSRLDEHGTDSAHPIKFTHIDLGGSEGPFPGTSNAAPLVALSAKYIVPRVV</sequence>
<keyword evidence="3" id="KW-0645">Protease</keyword>
<evidence type="ECO:0000259" key="5">
    <source>
        <dbReference type="PROSITE" id="PS00631"/>
    </source>
</evidence>
<dbReference type="Proteomes" id="UP000887566">
    <property type="component" value="Unplaced"/>
</dbReference>
<feature type="domain" description="Cytosol aminopeptidase" evidence="5">
    <location>
        <begin position="349"/>
        <end position="356"/>
    </location>
</feature>
<dbReference type="CDD" id="cd00433">
    <property type="entry name" value="Peptidase_M17"/>
    <property type="match status" value="1"/>
</dbReference>
<comment type="similarity">
    <text evidence="1">Belongs to the peptidase M17 family.</text>
</comment>
<organism evidence="6 7">
    <name type="scientific">Plectus sambesii</name>
    <dbReference type="NCBI Taxonomy" id="2011161"/>
    <lineage>
        <taxon>Eukaryota</taxon>
        <taxon>Metazoa</taxon>
        <taxon>Ecdysozoa</taxon>
        <taxon>Nematoda</taxon>
        <taxon>Chromadorea</taxon>
        <taxon>Plectida</taxon>
        <taxon>Plectina</taxon>
        <taxon>Plectoidea</taxon>
        <taxon>Plectidae</taxon>
        <taxon>Plectus</taxon>
    </lineage>
</organism>
<reference evidence="7" key="1">
    <citation type="submission" date="2022-11" db="UniProtKB">
        <authorList>
            <consortium name="WormBaseParasite"/>
        </authorList>
    </citation>
    <scope>IDENTIFICATION</scope>
</reference>
<protein>
    <submittedName>
        <fullName evidence="7">Cytosol aminopeptidase domain-containing protein</fullName>
    </submittedName>
</protein>
<dbReference type="PROSITE" id="PS00631">
    <property type="entry name" value="CYTOSOL_AP"/>
    <property type="match status" value="1"/>
</dbReference>
<evidence type="ECO:0000256" key="4">
    <source>
        <dbReference type="ARBA" id="ARBA00022801"/>
    </source>
</evidence>
<dbReference type="PANTHER" id="PTHR11963">
    <property type="entry name" value="LEUCINE AMINOPEPTIDASE-RELATED"/>
    <property type="match status" value="1"/>
</dbReference>
<keyword evidence="6" id="KW-1185">Reference proteome</keyword>
<dbReference type="GO" id="GO:0070006">
    <property type="term" value="F:metalloaminopeptidase activity"/>
    <property type="evidence" value="ECO:0007669"/>
    <property type="project" value="InterPro"/>
</dbReference>
<evidence type="ECO:0000256" key="3">
    <source>
        <dbReference type="ARBA" id="ARBA00022670"/>
    </source>
</evidence>
<evidence type="ECO:0000256" key="1">
    <source>
        <dbReference type="ARBA" id="ARBA00009528"/>
    </source>
</evidence>
<dbReference type="GO" id="GO:0030145">
    <property type="term" value="F:manganese ion binding"/>
    <property type="evidence" value="ECO:0007669"/>
    <property type="project" value="InterPro"/>
</dbReference>
<dbReference type="Gene3D" id="3.40.630.10">
    <property type="entry name" value="Zn peptidases"/>
    <property type="match status" value="1"/>
</dbReference>
<dbReference type="WBParaSite" id="PSAMB.scaffold445size50797.g5878.t1">
    <property type="protein sequence ID" value="PSAMB.scaffold445size50797.g5878.t1"/>
    <property type="gene ID" value="PSAMB.scaffold445size50797.g5878"/>
</dbReference>
<proteinExistence type="inferred from homology"/>
<dbReference type="InterPro" id="IPR000819">
    <property type="entry name" value="Peptidase_M17_C"/>
</dbReference>
<dbReference type="SUPFAM" id="SSF53187">
    <property type="entry name" value="Zn-dependent exopeptidases"/>
    <property type="match status" value="1"/>
</dbReference>
<dbReference type="GO" id="GO:0005737">
    <property type="term" value="C:cytoplasm"/>
    <property type="evidence" value="ECO:0007669"/>
    <property type="project" value="InterPro"/>
</dbReference>
<dbReference type="GO" id="GO:0006508">
    <property type="term" value="P:proteolysis"/>
    <property type="evidence" value="ECO:0007669"/>
    <property type="project" value="UniProtKB-KW"/>
</dbReference>
<name>A0A914WL62_9BILA</name>
<dbReference type="AlphaFoldDB" id="A0A914WL62"/>